<dbReference type="AlphaFoldDB" id="A0A0D2PE60"/>
<dbReference type="STRING" id="945553.A0A0D2PE60"/>
<evidence type="ECO:0000256" key="1">
    <source>
        <dbReference type="SAM" id="MobiDB-lite"/>
    </source>
</evidence>
<accession>A0A0D2PE60</accession>
<sequence length="149" mass="16656">PLPSTPFLIVVWIMNECDTIGLDGKPAVGTRSSYTHAQKMRASMTYIFGRKCQAGRIPWNVPRTGTPVGNPSLSSDVAMYMVSLRRRKVQSGEAPTSARAITPASAHLKILEALYDYNHLPENYDIHEYKPGSRQEKPNIHQWGGPLHR</sequence>
<gene>
    <name evidence="2" type="ORF">HYPSUDRAFT_122930</name>
</gene>
<reference evidence="3" key="1">
    <citation type="submission" date="2014-04" db="EMBL/GenBank/DDBJ databases">
        <title>Evolutionary Origins and Diversification of the Mycorrhizal Mutualists.</title>
        <authorList>
            <consortium name="DOE Joint Genome Institute"/>
            <consortium name="Mycorrhizal Genomics Consortium"/>
            <person name="Kohler A."/>
            <person name="Kuo A."/>
            <person name="Nagy L.G."/>
            <person name="Floudas D."/>
            <person name="Copeland A."/>
            <person name="Barry K.W."/>
            <person name="Cichocki N."/>
            <person name="Veneault-Fourrey C."/>
            <person name="LaButti K."/>
            <person name="Lindquist E.A."/>
            <person name="Lipzen A."/>
            <person name="Lundell T."/>
            <person name="Morin E."/>
            <person name="Murat C."/>
            <person name="Riley R."/>
            <person name="Ohm R."/>
            <person name="Sun H."/>
            <person name="Tunlid A."/>
            <person name="Henrissat B."/>
            <person name="Grigoriev I.V."/>
            <person name="Hibbett D.S."/>
            <person name="Martin F."/>
        </authorList>
    </citation>
    <scope>NUCLEOTIDE SEQUENCE [LARGE SCALE GENOMIC DNA]</scope>
    <source>
        <strain evidence="3">FD-334 SS-4</strain>
    </source>
</reference>
<protein>
    <submittedName>
        <fullName evidence="2">Uncharacterized protein</fullName>
    </submittedName>
</protein>
<proteinExistence type="predicted"/>
<feature type="compositionally biased region" description="Basic and acidic residues" evidence="1">
    <location>
        <begin position="130"/>
        <end position="139"/>
    </location>
</feature>
<feature type="non-terminal residue" evidence="2">
    <location>
        <position position="1"/>
    </location>
</feature>
<feature type="non-terminal residue" evidence="2">
    <location>
        <position position="149"/>
    </location>
</feature>
<organism evidence="2 3">
    <name type="scientific">Hypholoma sublateritium (strain FD-334 SS-4)</name>
    <dbReference type="NCBI Taxonomy" id="945553"/>
    <lineage>
        <taxon>Eukaryota</taxon>
        <taxon>Fungi</taxon>
        <taxon>Dikarya</taxon>
        <taxon>Basidiomycota</taxon>
        <taxon>Agaricomycotina</taxon>
        <taxon>Agaricomycetes</taxon>
        <taxon>Agaricomycetidae</taxon>
        <taxon>Agaricales</taxon>
        <taxon>Agaricineae</taxon>
        <taxon>Strophariaceae</taxon>
        <taxon>Hypholoma</taxon>
    </lineage>
</organism>
<keyword evidence="3" id="KW-1185">Reference proteome</keyword>
<feature type="region of interest" description="Disordered" evidence="1">
    <location>
        <begin position="130"/>
        <end position="149"/>
    </location>
</feature>
<dbReference type="Proteomes" id="UP000054270">
    <property type="component" value="Unassembled WGS sequence"/>
</dbReference>
<evidence type="ECO:0000313" key="2">
    <source>
        <dbReference type="EMBL" id="KJA18490.1"/>
    </source>
</evidence>
<dbReference type="OMA" id="CNIDARA"/>
<dbReference type="OrthoDB" id="3163890at2759"/>
<name>A0A0D2PE60_HYPSF</name>
<dbReference type="EMBL" id="KN817588">
    <property type="protein sequence ID" value="KJA18490.1"/>
    <property type="molecule type" value="Genomic_DNA"/>
</dbReference>
<evidence type="ECO:0000313" key="3">
    <source>
        <dbReference type="Proteomes" id="UP000054270"/>
    </source>
</evidence>